<organism evidence="2 3">
    <name type="scientific">Alkalitalea saponilacus</name>
    <dbReference type="NCBI Taxonomy" id="889453"/>
    <lineage>
        <taxon>Bacteria</taxon>
        <taxon>Pseudomonadati</taxon>
        <taxon>Bacteroidota</taxon>
        <taxon>Bacteroidia</taxon>
        <taxon>Marinilabiliales</taxon>
        <taxon>Marinilabiliaceae</taxon>
        <taxon>Alkalitalea</taxon>
    </lineage>
</organism>
<dbReference type="KEGG" id="asx:CDL62_14505"/>
<name>A0A1T5HU19_9BACT</name>
<feature type="transmembrane region" description="Helical" evidence="1">
    <location>
        <begin position="28"/>
        <end position="46"/>
    </location>
</feature>
<keyword evidence="1" id="KW-0472">Membrane</keyword>
<dbReference type="STRING" id="889453.SAMN03080601_03435"/>
<evidence type="ECO:0000313" key="2">
    <source>
        <dbReference type="EMBL" id="SKC24142.1"/>
    </source>
</evidence>
<dbReference type="InterPro" id="IPR029475">
    <property type="entry name" value="DUF6807"/>
</dbReference>
<evidence type="ECO:0000313" key="3">
    <source>
        <dbReference type="Proteomes" id="UP000191055"/>
    </source>
</evidence>
<sequence length="439" mass="50797">MKFAFANYNSCKDTTIYRNCNHLKFKRMNYILSIIALFSLNISIMAQSIAKMEVNAGEFDRHNIVVNAIIDNVLHYKDKDLKLYEIRNNQSLEVPYQITFSDHLQIHWRIDGLLKKGETKRYELRVSTAETNSRNHANIRKTDDSYILFNDFRPVLHYNHSKAPLADGIDASFSRSGYIHPLFSPSGKVLTTIQPPDHIHHYGLWNAWTRTVFRDSSVDFWNLGQRQGHVNYAGTISATQGEVFQALKTLHLHAAIDSLGNNITALNETLEVKTYQTGENINIIDYTSSFYCDDEGGLYLEEYRYGGFVFRGNETWNGRTVVMLTSEGKDQDNSDGERARWCLVNETGENPSGILIMSHPLNFNHPEPLRTWDSNANRGRSNIFVNFSPIRNSNWTMNYGENYTLRYRIITFNGRWTQHNAERAWQDFAYPPMVKVVYQ</sequence>
<reference evidence="2 3" key="1">
    <citation type="submission" date="2017-02" db="EMBL/GenBank/DDBJ databases">
        <authorList>
            <person name="Peterson S.W."/>
        </authorList>
    </citation>
    <scope>NUCLEOTIDE SEQUENCE [LARGE SCALE GENOMIC DNA]</scope>
    <source>
        <strain evidence="2 3">DSM 24412</strain>
    </source>
</reference>
<evidence type="ECO:0000256" key="1">
    <source>
        <dbReference type="SAM" id="Phobius"/>
    </source>
</evidence>
<dbReference type="EMBL" id="FUYV01000033">
    <property type="protein sequence ID" value="SKC24142.1"/>
    <property type="molecule type" value="Genomic_DNA"/>
</dbReference>
<dbReference type="Proteomes" id="UP000191055">
    <property type="component" value="Unassembled WGS sequence"/>
</dbReference>
<accession>A0A1T5HU19</accession>
<keyword evidence="3" id="KW-1185">Reference proteome</keyword>
<keyword evidence="1" id="KW-1133">Transmembrane helix</keyword>
<gene>
    <name evidence="2" type="ORF">SAMN03080601_03435</name>
</gene>
<protein>
    <submittedName>
        <fullName evidence="2">Methane oxygenase PmoA</fullName>
    </submittedName>
</protein>
<keyword evidence="1" id="KW-0812">Transmembrane</keyword>
<dbReference type="Pfam" id="PF14100">
    <property type="entry name" value="DUF6807"/>
    <property type="match status" value="1"/>
</dbReference>
<proteinExistence type="predicted"/>
<dbReference type="AlphaFoldDB" id="A0A1T5HU19"/>